<dbReference type="Proteomes" id="UP001341281">
    <property type="component" value="Chromosome 01"/>
</dbReference>
<dbReference type="EMBL" id="CP144745">
    <property type="protein sequence ID" value="WVZ53091.1"/>
    <property type="molecule type" value="Genomic_DNA"/>
</dbReference>
<feature type="domain" description="Reverse transcriptase zinc-binding" evidence="1">
    <location>
        <begin position="354"/>
        <end position="414"/>
    </location>
</feature>
<protein>
    <recommendedName>
        <fullName evidence="1">Reverse transcriptase zinc-binding domain-containing protein</fullName>
    </recommendedName>
</protein>
<dbReference type="PANTHER" id="PTHR33116:SF78">
    <property type="entry name" value="OS12G0587133 PROTEIN"/>
    <property type="match status" value="1"/>
</dbReference>
<keyword evidence="3" id="KW-1185">Reference proteome</keyword>
<name>A0AAQ3PU01_PASNO</name>
<gene>
    <name evidence="2" type="ORF">U9M48_004077</name>
</gene>
<dbReference type="Pfam" id="PF13966">
    <property type="entry name" value="zf-RVT"/>
    <property type="match status" value="1"/>
</dbReference>
<evidence type="ECO:0000259" key="1">
    <source>
        <dbReference type="Pfam" id="PF13966"/>
    </source>
</evidence>
<dbReference type="InterPro" id="IPR026960">
    <property type="entry name" value="RVT-Znf"/>
</dbReference>
<evidence type="ECO:0000313" key="3">
    <source>
        <dbReference type="Proteomes" id="UP001341281"/>
    </source>
</evidence>
<organism evidence="2 3">
    <name type="scientific">Paspalum notatum var. saurae</name>
    <dbReference type="NCBI Taxonomy" id="547442"/>
    <lineage>
        <taxon>Eukaryota</taxon>
        <taxon>Viridiplantae</taxon>
        <taxon>Streptophyta</taxon>
        <taxon>Embryophyta</taxon>
        <taxon>Tracheophyta</taxon>
        <taxon>Spermatophyta</taxon>
        <taxon>Magnoliopsida</taxon>
        <taxon>Liliopsida</taxon>
        <taxon>Poales</taxon>
        <taxon>Poaceae</taxon>
        <taxon>PACMAD clade</taxon>
        <taxon>Panicoideae</taxon>
        <taxon>Andropogonodae</taxon>
        <taxon>Paspaleae</taxon>
        <taxon>Paspalinae</taxon>
        <taxon>Paspalum</taxon>
    </lineage>
</organism>
<proteinExistence type="predicted"/>
<reference evidence="2 3" key="1">
    <citation type="submission" date="2024-02" db="EMBL/GenBank/DDBJ databases">
        <title>High-quality chromosome-scale genome assembly of Pensacola bahiagrass (Paspalum notatum Flugge var. saurae).</title>
        <authorList>
            <person name="Vega J.M."/>
            <person name="Podio M."/>
            <person name="Orjuela J."/>
            <person name="Siena L.A."/>
            <person name="Pessino S.C."/>
            <person name="Combes M.C."/>
            <person name="Mariac C."/>
            <person name="Albertini E."/>
            <person name="Pupilli F."/>
            <person name="Ortiz J.P.A."/>
            <person name="Leblanc O."/>
        </authorList>
    </citation>
    <scope>NUCLEOTIDE SEQUENCE [LARGE SCALE GENOMIC DNA]</scope>
    <source>
        <strain evidence="2">R1</strain>
        <tissue evidence="2">Leaf</tissue>
    </source>
</reference>
<sequence length="465" mass="52358">MLFILVMEAMNTIVSYACRVHLLQPIASQQAKHRISFYVDDVVLFLRPSYQDTSAVVSILEIFGHATGLKTNISKSSVTPIQCGESELVTIATLLPCEIKIFPCTYLGIPLSIRKPSNADLLPLVDKVVDKLSGWKANLLSRAGRLVLVKSVVSSIPIYIMMALELPKWVIKAIDKRRRGFLWKGQGDAIGGNYLVSWDVVQRPLQYGGLGVLNLEMLGWSLRIRWLWLHKTDVSRPWAGLPVQVHRNAKALFDVAVVSVVGNGKSMKFWTDRWLLGKTVAEHCPALIKLIPKRALKRRTVVEGLTDRNWVGDIRGALSVQVLVEYRHLWSLVEEINLQPDTSINIFGVSPDMKTWTPLRCKFFAWLAIKNRVWIADRLAKRGLPHPAACPLCDQAEETIQHILVSCVFARQVWTLIFHELGLLAIVPQPGCTKFSNWWGQSIKSVEKALRKGLNSLVILVAWEI</sequence>
<dbReference type="PANTHER" id="PTHR33116">
    <property type="entry name" value="REVERSE TRANSCRIPTASE ZINC-BINDING DOMAIN-CONTAINING PROTEIN-RELATED-RELATED"/>
    <property type="match status" value="1"/>
</dbReference>
<dbReference type="AlphaFoldDB" id="A0AAQ3PU01"/>
<evidence type="ECO:0000313" key="2">
    <source>
        <dbReference type="EMBL" id="WVZ53091.1"/>
    </source>
</evidence>
<accession>A0AAQ3PU01</accession>